<reference evidence="3" key="3">
    <citation type="submission" date="2022-01" db="EMBL/GenBank/DDBJ databases">
        <title>Collection of gut derived symbiotic bacterial strains cultured from healthy donors.</title>
        <authorList>
            <person name="Lin H."/>
            <person name="Kohout C."/>
            <person name="Waligurski E."/>
            <person name="Pamer E.G."/>
        </authorList>
    </citation>
    <scope>NUCLEOTIDE SEQUENCE</scope>
    <source>
        <strain evidence="3">DFI.6.55</strain>
    </source>
</reference>
<dbReference type="Gene3D" id="2.10.270.10">
    <property type="entry name" value="Cholin Binding"/>
    <property type="match status" value="1"/>
</dbReference>
<dbReference type="EMBL" id="JAAITT010000001">
    <property type="protein sequence ID" value="NSJ47300.1"/>
    <property type="molecule type" value="Genomic_DNA"/>
</dbReference>
<sequence>MKKRTFLLVFLTAILSLGIFIPAYGEETLITSVPLSFSWDKVPKAGDLVGEVYANTTSRQFTVEGTSYYKRDDTWVFGERPVVEVALSAKSGYRFTSNSRKYFSLFGCGAQFKKATMDSDGNSLVLQVTFPTLDSMLPASTAVSWSNSNAVWDEVEGSKSYEVQLYRNNRLMSTVKAKHDRFDFRSYINMEGDYTFCVRAYGTYKSQAGPWSERSEPYTVTKEDAWYFDNGTWKRDRIGRRYVYKNNAYPTNTWRCIDNKWYYFNYDGYVQTNCYIKSTELDFYYWLGPTGAWDTDKDTFHPDITKYEIIKE</sequence>
<reference evidence="4" key="2">
    <citation type="submission" date="2020-02" db="EMBL/GenBank/DDBJ databases">
        <authorList>
            <person name="Littmann E."/>
            <person name="Sorbara M."/>
        </authorList>
    </citation>
    <scope>NUCLEOTIDE SEQUENCE</scope>
    <source>
        <strain evidence="4">MSK.1.17</strain>
    </source>
</reference>
<dbReference type="AlphaFoldDB" id="A0AAX1SM75"/>
<dbReference type="Proteomes" id="UP000669239">
    <property type="component" value="Unassembled WGS sequence"/>
</dbReference>
<evidence type="ECO:0000313" key="6">
    <source>
        <dbReference type="Proteomes" id="UP001299608"/>
    </source>
</evidence>
<dbReference type="SUPFAM" id="SSF69360">
    <property type="entry name" value="Cell wall binding repeat"/>
    <property type="match status" value="1"/>
</dbReference>
<dbReference type="InterPro" id="IPR013783">
    <property type="entry name" value="Ig-like_fold"/>
</dbReference>
<dbReference type="GeneID" id="97205863"/>
<dbReference type="Gene3D" id="2.60.40.10">
    <property type="entry name" value="Immunoglobulins"/>
    <property type="match status" value="1"/>
</dbReference>
<dbReference type="EMBL" id="JAKNGE010000002">
    <property type="protein sequence ID" value="MCG4744184.1"/>
    <property type="molecule type" value="Genomic_DNA"/>
</dbReference>
<feature type="repeat" description="Cell wall-binding" evidence="2">
    <location>
        <begin position="251"/>
        <end position="270"/>
    </location>
</feature>
<organism evidence="3 6">
    <name type="scientific">Enterocloster aldenensis</name>
    <dbReference type="NCBI Taxonomy" id="358742"/>
    <lineage>
        <taxon>Bacteria</taxon>
        <taxon>Bacillati</taxon>
        <taxon>Bacillota</taxon>
        <taxon>Clostridia</taxon>
        <taxon>Lachnospirales</taxon>
        <taxon>Lachnospiraceae</taxon>
        <taxon>Enterocloster</taxon>
    </lineage>
</organism>
<evidence type="ECO:0000313" key="3">
    <source>
        <dbReference type="EMBL" id="MCG4744184.1"/>
    </source>
</evidence>
<dbReference type="InterPro" id="IPR018337">
    <property type="entry name" value="Cell_wall/Cho-bd_repeat"/>
</dbReference>
<evidence type="ECO:0000256" key="1">
    <source>
        <dbReference type="ARBA" id="ARBA00022737"/>
    </source>
</evidence>
<evidence type="ECO:0000313" key="4">
    <source>
        <dbReference type="EMBL" id="NSJ47300.1"/>
    </source>
</evidence>
<protein>
    <recommendedName>
        <fullName evidence="7">Cell wall binding repeat-containing protein</fullName>
    </recommendedName>
</protein>
<dbReference type="RefSeq" id="WP_117557425.1">
    <property type="nucleotide sequence ID" value="NZ_BAABZL010000001.1"/>
</dbReference>
<dbReference type="PROSITE" id="PS51170">
    <property type="entry name" value="CW"/>
    <property type="match status" value="1"/>
</dbReference>
<name>A0AAX1SM75_9FIRM</name>
<comment type="caution">
    <text evidence="3">The sequence shown here is derived from an EMBL/GenBank/DDBJ whole genome shotgun (WGS) entry which is preliminary data.</text>
</comment>
<dbReference type="Proteomes" id="UP001299608">
    <property type="component" value="Unassembled WGS sequence"/>
</dbReference>
<proteinExistence type="predicted"/>
<reference evidence="4 5" key="1">
    <citation type="journal article" date="2020" name="Cell Host Microbe">
        <title>Functional and Genomic Variation between Human-Derived Isolates of Lachnospiraceae Reveals Inter- and Intra-Species Diversity.</title>
        <authorList>
            <person name="Sorbara M.T."/>
            <person name="Littmann E.R."/>
            <person name="Fontana E."/>
            <person name="Moody T.U."/>
            <person name="Kohout C.E."/>
            <person name="Gjonbalaj M."/>
            <person name="Eaton V."/>
            <person name="Seok R."/>
            <person name="Leiner I.M."/>
            <person name="Pamer E.G."/>
        </authorList>
    </citation>
    <scope>NUCLEOTIDE SEQUENCE [LARGE SCALE GENOMIC DNA]</scope>
    <source>
        <strain evidence="4 5">MSK.1.17</strain>
    </source>
</reference>
<keyword evidence="1" id="KW-0677">Repeat</keyword>
<evidence type="ECO:0000256" key="2">
    <source>
        <dbReference type="PROSITE-ProRule" id="PRU00591"/>
    </source>
</evidence>
<evidence type="ECO:0000313" key="5">
    <source>
        <dbReference type="Proteomes" id="UP000669239"/>
    </source>
</evidence>
<gene>
    <name evidence="4" type="ORF">G5B36_01040</name>
    <name evidence="3" type="ORF">L0N08_02020</name>
</gene>
<dbReference type="Pfam" id="PF01473">
    <property type="entry name" value="Choline_bind_1"/>
    <property type="match status" value="1"/>
</dbReference>
<keyword evidence="5" id="KW-1185">Reference proteome</keyword>
<accession>A0AAX1SM75</accession>
<evidence type="ECO:0008006" key="7">
    <source>
        <dbReference type="Google" id="ProtNLM"/>
    </source>
</evidence>